<dbReference type="EMBL" id="JAHUTJ010003508">
    <property type="protein sequence ID" value="MED6265638.1"/>
    <property type="molecule type" value="Genomic_DNA"/>
</dbReference>
<dbReference type="InterPro" id="IPR003598">
    <property type="entry name" value="Ig_sub2"/>
</dbReference>
<dbReference type="SMART" id="SM00409">
    <property type="entry name" value="IG"/>
    <property type="match status" value="3"/>
</dbReference>
<proteinExistence type="predicted"/>
<evidence type="ECO:0000256" key="1">
    <source>
        <dbReference type="ARBA" id="ARBA00004496"/>
    </source>
</evidence>
<evidence type="ECO:0000256" key="4">
    <source>
        <dbReference type="ARBA" id="ARBA00023157"/>
    </source>
</evidence>
<dbReference type="InterPro" id="IPR013783">
    <property type="entry name" value="Ig-like_fold"/>
</dbReference>
<dbReference type="PANTHER" id="PTHR35971">
    <property type="entry name" value="SI:DKEY-31G6.6"/>
    <property type="match status" value="1"/>
</dbReference>
<evidence type="ECO:0000313" key="7">
    <source>
        <dbReference type="Proteomes" id="UP001352852"/>
    </source>
</evidence>
<evidence type="ECO:0000256" key="3">
    <source>
        <dbReference type="ARBA" id="ARBA00022553"/>
    </source>
</evidence>
<sequence length="263" mass="29755">MELCQQTSERMVLSCEISRPNAVVRWYRDGLEVEESENLLLEVDGVYRRLIIPETTVKDSAEYVCDTGDDSVTFFVNIAEPPVRFIRPRKMASRVEKVVGETLVLDCEVSRSNAEVTWKKNGEEVEDSRKVTILEDGVTRQLTIHSVMVEDAGQYVCDAKDDVMDFSVKVQELPVKILGKTDAMTEKQFLVSDDIILVCELSKANASVCWYKDSQLIDNNKRYCCEEQSVFRSLVVLNAGLDDSGEYTCDAGDDRMSFNITVK</sequence>
<organism evidence="6 7">
    <name type="scientific">Characodon lateralis</name>
    <dbReference type="NCBI Taxonomy" id="208331"/>
    <lineage>
        <taxon>Eukaryota</taxon>
        <taxon>Metazoa</taxon>
        <taxon>Chordata</taxon>
        <taxon>Craniata</taxon>
        <taxon>Vertebrata</taxon>
        <taxon>Euteleostomi</taxon>
        <taxon>Actinopterygii</taxon>
        <taxon>Neopterygii</taxon>
        <taxon>Teleostei</taxon>
        <taxon>Neoteleostei</taxon>
        <taxon>Acanthomorphata</taxon>
        <taxon>Ovalentaria</taxon>
        <taxon>Atherinomorphae</taxon>
        <taxon>Cyprinodontiformes</taxon>
        <taxon>Goodeidae</taxon>
        <taxon>Characodon</taxon>
    </lineage>
</organism>
<dbReference type="InterPro" id="IPR003599">
    <property type="entry name" value="Ig_sub"/>
</dbReference>
<evidence type="ECO:0000256" key="2">
    <source>
        <dbReference type="ARBA" id="ARBA00022490"/>
    </source>
</evidence>
<comment type="caution">
    <text evidence="6">The sequence shown here is derived from an EMBL/GenBank/DDBJ whole genome shotgun (WGS) entry which is preliminary data.</text>
</comment>
<keyword evidence="7" id="KW-1185">Reference proteome</keyword>
<name>A0ABU7CRQ6_9TELE</name>
<dbReference type="Pfam" id="PF07679">
    <property type="entry name" value="I-set"/>
    <property type="match status" value="2"/>
</dbReference>
<dbReference type="PANTHER" id="PTHR35971:SF5">
    <property type="entry name" value="OBSCURIN LIKE CYTOSKELETAL ADAPTOR 1"/>
    <property type="match status" value="1"/>
</dbReference>
<comment type="subcellular location">
    <subcellularLocation>
        <location evidence="1">Cytoplasm</location>
    </subcellularLocation>
</comment>
<feature type="non-terminal residue" evidence="6">
    <location>
        <position position="263"/>
    </location>
</feature>
<dbReference type="InterPro" id="IPR036179">
    <property type="entry name" value="Ig-like_dom_sf"/>
</dbReference>
<reference evidence="6 7" key="1">
    <citation type="submission" date="2021-06" db="EMBL/GenBank/DDBJ databases">
        <authorList>
            <person name="Palmer J.M."/>
        </authorList>
    </citation>
    <scope>NUCLEOTIDE SEQUENCE [LARGE SCALE GENOMIC DNA]</scope>
    <source>
        <strain evidence="6 7">CL_MEX2019</strain>
        <tissue evidence="6">Muscle</tissue>
    </source>
</reference>
<keyword evidence="3" id="KW-0597">Phosphoprotein</keyword>
<dbReference type="InterPro" id="IPR013098">
    <property type="entry name" value="Ig_I-set"/>
</dbReference>
<dbReference type="SMART" id="SM00408">
    <property type="entry name" value="IGc2"/>
    <property type="match status" value="3"/>
</dbReference>
<accession>A0ABU7CRQ6</accession>
<dbReference type="InterPro" id="IPR052385">
    <property type="entry name" value="Obscurin/Obscurin-like_Reg"/>
</dbReference>
<dbReference type="Gene3D" id="2.60.40.10">
    <property type="entry name" value="Immunoglobulins"/>
    <property type="match status" value="3"/>
</dbReference>
<evidence type="ECO:0000313" key="6">
    <source>
        <dbReference type="EMBL" id="MED6265638.1"/>
    </source>
</evidence>
<dbReference type="Pfam" id="PF13895">
    <property type="entry name" value="Ig_2"/>
    <property type="match status" value="1"/>
</dbReference>
<keyword evidence="4" id="KW-1015">Disulfide bond</keyword>
<feature type="domain" description="Ig-like" evidence="5">
    <location>
        <begin position="174"/>
        <end position="261"/>
    </location>
</feature>
<feature type="domain" description="Ig-like" evidence="5">
    <location>
        <begin position="1"/>
        <end position="65"/>
    </location>
</feature>
<keyword evidence="2" id="KW-0963">Cytoplasm</keyword>
<protein>
    <recommendedName>
        <fullName evidence="5">Ig-like domain-containing protein</fullName>
    </recommendedName>
</protein>
<dbReference type="InterPro" id="IPR007110">
    <property type="entry name" value="Ig-like_dom"/>
</dbReference>
<evidence type="ECO:0000259" key="5">
    <source>
        <dbReference type="PROSITE" id="PS50835"/>
    </source>
</evidence>
<dbReference type="Proteomes" id="UP001352852">
    <property type="component" value="Unassembled WGS sequence"/>
</dbReference>
<dbReference type="SUPFAM" id="SSF48726">
    <property type="entry name" value="Immunoglobulin"/>
    <property type="match status" value="3"/>
</dbReference>
<gene>
    <name evidence="6" type="ORF">CHARACLAT_027595</name>
</gene>
<feature type="domain" description="Ig-like" evidence="5">
    <location>
        <begin position="81"/>
        <end position="167"/>
    </location>
</feature>
<dbReference type="PROSITE" id="PS50835">
    <property type="entry name" value="IG_LIKE"/>
    <property type="match status" value="3"/>
</dbReference>